<organism evidence="1">
    <name type="scientific">Absidia glauca</name>
    <name type="common">Pin mould</name>
    <dbReference type="NCBI Taxonomy" id="4829"/>
    <lineage>
        <taxon>Eukaryota</taxon>
        <taxon>Fungi</taxon>
        <taxon>Fungi incertae sedis</taxon>
        <taxon>Mucoromycota</taxon>
        <taxon>Mucoromycotina</taxon>
        <taxon>Mucoromycetes</taxon>
        <taxon>Mucorales</taxon>
        <taxon>Cunninghamellaceae</taxon>
        <taxon>Absidia</taxon>
    </lineage>
</organism>
<dbReference type="Pfam" id="PF08282">
    <property type="entry name" value="Hydrolase_3"/>
    <property type="match status" value="1"/>
</dbReference>
<dbReference type="SFLD" id="SFLDS00003">
    <property type="entry name" value="Haloacid_Dehalogenase"/>
    <property type="match status" value="1"/>
</dbReference>
<dbReference type="GO" id="GO:0005829">
    <property type="term" value="C:cytosol"/>
    <property type="evidence" value="ECO:0007669"/>
    <property type="project" value="TreeGrafter"/>
</dbReference>
<reference evidence="1" key="1">
    <citation type="submission" date="2016-04" db="EMBL/GenBank/DDBJ databases">
        <authorList>
            <person name="Evans L.H."/>
            <person name="Alamgir A."/>
            <person name="Owens N."/>
            <person name="Weber N.D."/>
            <person name="Virtaneva K."/>
            <person name="Barbian K."/>
            <person name="Babar A."/>
            <person name="Rosenke K."/>
        </authorList>
    </citation>
    <scope>NUCLEOTIDE SEQUENCE [LARGE SCALE GENOMIC DNA]</scope>
    <source>
        <strain evidence="1">CBS 101.48</strain>
    </source>
</reference>
<dbReference type="Gene3D" id="3.30.1240.10">
    <property type="match status" value="1"/>
</dbReference>
<protein>
    <submittedName>
        <fullName evidence="1">Uncharacterized protein</fullName>
    </submittedName>
</protein>
<dbReference type="SFLD" id="SFLDG01140">
    <property type="entry name" value="C2.B:_Phosphomannomutase_and_P"/>
    <property type="match status" value="1"/>
</dbReference>
<dbReference type="AlphaFoldDB" id="A0A163K3E3"/>
<dbReference type="OMA" id="GAWIQDP"/>
<dbReference type="GO" id="GO:0000287">
    <property type="term" value="F:magnesium ion binding"/>
    <property type="evidence" value="ECO:0007669"/>
    <property type="project" value="TreeGrafter"/>
</dbReference>
<evidence type="ECO:0000313" key="1">
    <source>
        <dbReference type="EMBL" id="SAM05265.1"/>
    </source>
</evidence>
<dbReference type="Proteomes" id="UP000078561">
    <property type="component" value="Unassembled WGS sequence"/>
</dbReference>
<dbReference type="InterPro" id="IPR023214">
    <property type="entry name" value="HAD_sf"/>
</dbReference>
<dbReference type="NCBIfam" id="TIGR00099">
    <property type="entry name" value="Cof-subfamily"/>
    <property type="match status" value="1"/>
</dbReference>
<evidence type="ECO:0000313" key="2">
    <source>
        <dbReference type="Proteomes" id="UP000078561"/>
    </source>
</evidence>
<dbReference type="OrthoDB" id="27226at2759"/>
<accession>A0A163K3E3</accession>
<dbReference type="Gene3D" id="3.40.50.1000">
    <property type="entry name" value="HAD superfamily/HAD-like"/>
    <property type="match status" value="1"/>
</dbReference>
<dbReference type="NCBIfam" id="TIGR01484">
    <property type="entry name" value="HAD-SF-IIB"/>
    <property type="match status" value="1"/>
</dbReference>
<dbReference type="InterPro" id="IPR036412">
    <property type="entry name" value="HAD-like_sf"/>
</dbReference>
<gene>
    <name evidence="1" type="primary">ABSGL_11140.1 scaffold 12295</name>
</gene>
<dbReference type="SUPFAM" id="SSF56784">
    <property type="entry name" value="HAD-like"/>
    <property type="match status" value="1"/>
</dbReference>
<dbReference type="GO" id="GO:0016791">
    <property type="term" value="F:phosphatase activity"/>
    <property type="evidence" value="ECO:0007669"/>
    <property type="project" value="TreeGrafter"/>
</dbReference>
<dbReference type="PANTHER" id="PTHR10000">
    <property type="entry name" value="PHOSPHOSERINE PHOSPHATASE"/>
    <property type="match status" value="1"/>
</dbReference>
<sequence length="299" mass="33081">MLDNYDLSKVKLVASDLDGTLICGKYNECLVSKRSAKVLQDLEAEGVQIALASGRPPRSMDPVLDLVQLSHPWVLSCNGGMVLDPHERQKILKSFPITRVYAILEKIKNALGDQVCLGVESGALFKCDEGYAAQRGPENMNHHYQQIDRLEDFATDDVEKMVVLHKTWPAEKLYDYIQNQLFVDPEWRSVINITFSNVYFIEISAANVSKGSTLQTLCAENDFAANQIVAFGDMPNDIEMIRFAGLGIAMANAHQDAKKAADYVTLSNMEEGVAVVLEKVLNQIRAKKAAATSSPTQLN</sequence>
<dbReference type="FunCoup" id="A0A163K3E3">
    <property type="interactions" value="414"/>
</dbReference>
<keyword evidence="2" id="KW-1185">Reference proteome</keyword>
<dbReference type="CDD" id="cd07516">
    <property type="entry name" value="HAD_Pase"/>
    <property type="match status" value="1"/>
</dbReference>
<dbReference type="EMBL" id="LT554468">
    <property type="protein sequence ID" value="SAM05265.1"/>
    <property type="molecule type" value="Genomic_DNA"/>
</dbReference>
<dbReference type="STRING" id="4829.A0A163K3E3"/>
<dbReference type="InterPro" id="IPR000150">
    <property type="entry name" value="Cof"/>
</dbReference>
<proteinExistence type="predicted"/>
<dbReference type="InterPro" id="IPR006379">
    <property type="entry name" value="HAD-SF_hydro_IIB"/>
</dbReference>
<dbReference type="InParanoid" id="A0A163K3E3"/>
<name>A0A163K3E3_ABSGL</name>
<dbReference type="PANTHER" id="PTHR10000:SF8">
    <property type="entry name" value="HAD SUPERFAMILY HYDROLASE-LIKE, TYPE 3"/>
    <property type="match status" value="1"/>
</dbReference>